<accession>A0ABW6N8P8</accession>
<keyword evidence="2" id="KW-1185">Reference proteome</keyword>
<dbReference type="EMBL" id="JBIAJP010000021">
    <property type="protein sequence ID" value="MFF0009605.1"/>
    <property type="molecule type" value="Genomic_DNA"/>
</dbReference>
<dbReference type="Proteomes" id="UP001601422">
    <property type="component" value="Unassembled WGS sequence"/>
</dbReference>
<reference evidence="1 2" key="1">
    <citation type="submission" date="2024-10" db="EMBL/GenBank/DDBJ databases">
        <title>The Natural Products Discovery Center: Release of the First 8490 Sequenced Strains for Exploring Actinobacteria Biosynthetic Diversity.</title>
        <authorList>
            <person name="Kalkreuter E."/>
            <person name="Kautsar S.A."/>
            <person name="Yang D."/>
            <person name="Bader C.D."/>
            <person name="Teijaro C.N."/>
            <person name="Fluegel L."/>
            <person name="Davis C.M."/>
            <person name="Simpson J.R."/>
            <person name="Lauterbach L."/>
            <person name="Steele A.D."/>
            <person name="Gui C."/>
            <person name="Meng S."/>
            <person name="Li G."/>
            <person name="Viehrig K."/>
            <person name="Ye F."/>
            <person name="Su P."/>
            <person name="Kiefer A.F."/>
            <person name="Nichols A."/>
            <person name="Cepeda A.J."/>
            <person name="Yan W."/>
            <person name="Fan B."/>
            <person name="Jiang Y."/>
            <person name="Adhikari A."/>
            <person name="Zheng C.-J."/>
            <person name="Schuster L."/>
            <person name="Cowan T.M."/>
            <person name="Smanski M.J."/>
            <person name="Chevrette M.G."/>
            <person name="De Carvalho L.P.S."/>
            <person name="Shen B."/>
        </authorList>
    </citation>
    <scope>NUCLEOTIDE SEQUENCE [LARGE SCALE GENOMIC DNA]</scope>
    <source>
        <strain evidence="1 2">NPDC005497</strain>
    </source>
</reference>
<evidence type="ECO:0000313" key="2">
    <source>
        <dbReference type="Proteomes" id="UP001601422"/>
    </source>
</evidence>
<gene>
    <name evidence="1" type="ORF">ACFYQT_40125</name>
</gene>
<protein>
    <submittedName>
        <fullName evidence="1">Uncharacterized protein</fullName>
    </submittedName>
</protein>
<organism evidence="1 2">
    <name type="scientific">Streptomyces tibetensis</name>
    <dbReference type="NCBI Taxonomy" id="2382123"/>
    <lineage>
        <taxon>Bacteria</taxon>
        <taxon>Bacillati</taxon>
        <taxon>Actinomycetota</taxon>
        <taxon>Actinomycetes</taxon>
        <taxon>Kitasatosporales</taxon>
        <taxon>Streptomycetaceae</taxon>
        <taxon>Streptomyces</taxon>
    </lineage>
</organism>
<comment type="caution">
    <text evidence="1">The sequence shown here is derived from an EMBL/GenBank/DDBJ whole genome shotgun (WGS) entry which is preliminary data.</text>
</comment>
<sequence length="74" mass="8292">MNAAQRAAQVRLKNQAEHYNAAQAKAAERGPMELITFWTNVNRKLAKDALEDGDRSVADKLASHLNDFFRAHAQ</sequence>
<dbReference type="RefSeq" id="WP_389835567.1">
    <property type="nucleotide sequence ID" value="NZ_JBIAJP010000021.1"/>
</dbReference>
<name>A0ABW6N8P8_9ACTN</name>
<proteinExistence type="predicted"/>
<evidence type="ECO:0000313" key="1">
    <source>
        <dbReference type="EMBL" id="MFF0009605.1"/>
    </source>
</evidence>